<gene>
    <name evidence="1" type="ORF">HINF_LOCUS56546</name>
</gene>
<dbReference type="Proteomes" id="UP001642409">
    <property type="component" value="Unassembled WGS sequence"/>
</dbReference>
<accession>A0ABP1L221</accession>
<comment type="caution">
    <text evidence="1">The sequence shown here is derived from an EMBL/GenBank/DDBJ whole genome shotgun (WGS) entry which is preliminary data.</text>
</comment>
<organism evidence="1 2">
    <name type="scientific">Hexamita inflata</name>
    <dbReference type="NCBI Taxonomy" id="28002"/>
    <lineage>
        <taxon>Eukaryota</taxon>
        <taxon>Metamonada</taxon>
        <taxon>Diplomonadida</taxon>
        <taxon>Hexamitidae</taxon>
        <taxon>Hexamitinae</taxon>
        <taxon>Hexamita</taxon>
    </lineage>
</organism>
<name>A0ABP1L221_9EUKA</name>
<keyword evidence="2" id="KW-1185">Reference proteome</keyword>
<evidence type="ECO:0000313" key="1">
    <source>
        <dbReference type="EMBL" id="CAL6074224.1"/>
    </source>
</evidence>
<protein>
    <submittedName>
        <fullName evidence="1">Hypothetical_protein</fullName>
    </submittedName>
</protein>
<dbReference type="EMBL" id="CAXDID020000306">
    <property type="protein sequence ID" value="CAL6074224.1"/>
    <property type="molecule type" value="Genomic_DNA"/>
</dbReference>
<reference evidence="1 2" key="1">
    <citation type="submission" date="2024-07" db="EMBL/GenBank/DDBJ databases">
        <authorList>
            <person name="Akdeniz Z."/>
        </authorList>
    </citation>
    <scope>NUCLEOTIDE SEQUENCE [LARGE SCALE GENOMIC DNA]</scope>
</reference>
<sequence length="135" mass="15766">MNDDDETTHLSKSQFWKYLLLPRIETPTLVQTLVQTLAQLSLIYYHHIMIDEKLKITKQVMIFAQSQKRICPILIVILYVIYDQTAVCDTQTSKFFFIFLCKSLILKRPSGVFGLCVFRYPNISQNFFLCQTGTT</sequence>
<evidence type="ECO:0000313" key="2">
    <source>
        <dbReference type="Proteomes" id="UP001642409"/>
    </source>
</evidence>
<proteinExistence type="predicted"/>